<proteinExistence type="predicted"/>
<organism evidence="1 2">
    <name type="scientific">Streptomyces formicae</name>
    <dbReference type="NCBI Taxonomy" id="1616117"/>
    <lineage>
        <taxon>Bacteria</taxon>
        <taxon>Bacillati</taxon>
        <taxon>Actinomycetota</taxon>
        <taxon>Actinomycetes</taxon>
        <taxon>Kitasatosporales</taxon>
        <taxon>Streptomycetaceae</taxon>
        <taxon>Streptomyces</taxon>
    </lineage>
</organism>
<sequence length="206" mass="23493">MRRERGLPPGGLPVHDGAVGLTAVEAALTGTALGSLATFSSAWYIQRATSRREHESRVWERRRGVYDEAVIVMHRIGHLRDEVEESGRFPEREPGDPDPLGDMPALVARMDIYGTDELLEACERVSEALDGWNTAWGAWRTQRETNPRRSASDPRWVRFLDCVRVSREAESRVIGLLRADVHVEPPPGWWKVRERHAWRRRRGIGN</sequence>
<protein>
    <submittedName>
        <fullName evidence="1">Uncharacterized protein</fullName>
    </submittedName>
</protein>
<reference evidence="1 2" key="1">
    <citation type="submission" date="2017-08" db="EMBL/GenBank/DDBJ databases">
        <title>Complete Genome Sequence of Streptomyces formicae KY5, the formicamycin producer.</title>
        <authorList>
            <person name="Holmes N.A."/>
            <person name="Devine R."/>
            <person name="Qin Z."/>
            <person name="Seipke R.F."/>
            <person name="Wilkinson B."/>
            <person name="Hutchings M.I."/>
        </authorList>
    </citation>
    <scope>NUCLEOTIDE SEQUENCE [LARGE SCALE GENOMIC DNA]</scope>
    <source>
        <strain evidence="1 2">KY5</strain>
    </source>
</reference>
<dbReference type="EMBL" id="CP022685">
    <property type="protein sequence ID" value="ATL28029.1"/>
    <property type="molecule type" value="Genomic_DNA"/>
</dbReference>
<gene>
    <name evidence="1" type="ORF">KY5_3011c</name>
</gene>
<dbReference type="KEGG" id="sfk:KY5_3011c"/>
<dbReference type="AlphaFoldDB" id="A0A291Q8J9"/>
<evidence type="ECO:0000313" key="2">
    <source>
        <dbReference type="Proteomes" id="UP000221011"/>
    </source>
</evidence>
<name>A0A291Q8J9_9ACTN</name>
<keyword evidence="2" id="KW-1185">Reference proteome</keyword>
<dbReference type="Proteomes" id="UP000221011">
    <property type="component" value="Chromosome"/>
</dbReference>
<evidence type="ECO:0000313" key="1">
    <source>
        <dbReference type="EMBL" id="ATL28029.1"/>
    </source>
</evidence>
<accession>A0A291Q8J9</accession>